<dbReference type="OrthoDB" id="20303at2759"/>
<feature type="signal peptide" evidence="16">
    <location>
        <begin position="1"/>
        <end position="28"/>
    </location>
</feature>
<protein>
    <recommendedName>
        <fullName evidence="3">Store-operated calcium entry-associated regulatory factor</fullName>
    </recommendedName>
    <alternativeName>
        <fullName evidence="13">Transmembrane protein 66</fullName>
    </alternativeName>
</protein>
<feature type="region of interest" description="Disordered" evidence="14">
    <location>
        <begin position="150"/>
        <end position="175"/>
    </location>
</feature>
<dbReference type="EMBL" id="JAFIMR010000019">
    <property type="protein sequence ID" value="KAI1867037.1"/>
    <property type="molecule type" value="Genomic_DNA"/>
</dbReference>
<evidence type="ECO:0000313" key="18">
    <source>
        <dbReference type="Proteomes" id="UP000829685"/>
    </source>
</evidence>
<dbReference type="GO" id="GO:0006816">
    <property type="term" value="P:calcium ion transport"/>
    <property type="evidence" value="ECO:0007669"/>
    <property type="project" value="UniProtKB-KW"/>
</dbReference>
<evidence type="ECO:0000256" key="11">
    <source>
        <dbReference type="ARBA" id="ARBA00023065"/>
    </source>
</evidence>
<reference evidence="17" key="1">
    <citation type="submission" date="2021-03" db="EMBL/GenBank/DDBJ databases">
        <title>Revisited historic fungal species revealed as producer of novel bioactive compounds through whole genome sequencing and comparative genomics.</title>
        <authorList>
            <person name="Vignolle G.A."/>
            <person name="Hochenegger N."/>
            <person name="Mach R.L."/>
            <person name="Mach-Aigner A.R."/>
            <person name="Javad Rahimi M."/>
            <person name="Salim K.A."/>
            <person name="Chan C.M."/>
            <person name="Lim L.B.L."/>
            <person name="Cai F."/>
            <person name="Druzhinina I.S."/>
            <person name="U'Ren J.M."/>
            <person name="Derntl C."/>
        </authorList>
    </citation>
    <scope>NUCLEOTIDE SEQUENCE</scope>
    <source>
        <strain evidence="17">TUCIM 5799</strain>
    </source>
</reference>
<dbReference type="AlphaFoldDB" id="A0A9P9WJU6"/>
<dbReference type="GO" id="GO:0005789">
    <property type="term" value="C:endoplasmic reticulum membrane"/>
    <property type="evidence" value="ECO:0007669"/>
    <property type="project" value="UniProtKB-SubCell"/>
</dbReference>
<evidence type="ECO:0000256" key="3">
    <source>
        <dbReference type="ARBA" id="ARBA00016584"/>
    </source>
</evidence>
<dbReference type="Pfam" id="PF06682">
    <property type="entry name" value="SARAF"/>
    <property type="match status" value="1"/>
</dbReference>
<keyword evidence="8" id="KW-0256">Endoplasmic reticulum</keyword>
<keyword evidence="9" id="KW-0106">Calcium</keyword>
<feature type="compositionally biased region" description="Low complexity" evidence="14">
    <location>
        <begin position="314"/>
        <end position="324"/>
    </location>
</feature>
<accession>A0A9P9WJU6</accession>
<evidence type="ECO:0000313" key="17">
    <source>
        <dbReference type="EMBL" id="KAI1867037.1"/>
    </source>
</evidence>
<keyword evidence="5" id="KW-0109">Calcium transport</keyword>
<evidence type="ECO:0000256" key="13">
    <source>
        <dbReference type="ARBA" id="ARBA00031116"/>
    </source>
</evidence>
<comment type="caution">
    <text evidence="17">The sequence shown here is derived from an EMBL/GenBank/DDBJ whole genome shotgun (WGS) entry which is preliminary data.</text>
</comment>
<dbReference type="PANTHER" id="PTHR15929:SF0">
    <property type="entry name" value="STORE-OPERATED CALCIUM ENTRY-ASSOCIATED REGULATORY FACTOR"/>
    <property type="match status" value="1"/>
</dbReference>
<keyword evidence="10 15" id="KW-1133">Transmembrane helix</keyword>
<feature type="region of interest" description="Disordered" evidence="14">
    <location>
        <begin position="207"/>
        <end position="338"/>
    </location>
</feature>
<evidence type="ECO:0000256" key="2">
    <source>
        <dbReference type="ARBA" id="ARBA00006833"/>
    </source>
</evidence>
<feature type="compositionally biased region" description="Gly residues" evidence="14">
    <location>
        <begin position="299"/>
        <end position="313"/>
    </location>
</feature>
<keyword evidence="11" id="KW-0406">Ion transport</keyword>
<name>A0A9P9WJU6_9PEZI</name>
<keyword evidence="7 16" id="KW-0732">Signal</keyword>
<sequence>MVRTQSPLPFASALLALLSLAAAPGAHAAQPKNAILLSQVQSLTLRAGQATSHRRVAAAPQLKCVSAGPVCALHAVDTMRCVNQGAGYAAEDIQWSCTASLPPELKLGATDVVCEGYASPDDPYVLKGSCGVEYRLILTDEGERRYPEIANGGGWGWGGGGKKKQKPAAGSGSGAGETDWSGVLFMIVFVAVLAWIVYGACVAAGGNGPNRRPATRRPRNGGGTGGWGPGGGGGGGGPWGDDDPPPPYPGSGSKPSSSSRQQEGWRPGFWSGAASGAAAGYFAGQRGSRQQPRQQDYGSGWGGGSSGGWGGSSAGSSSSGSSSGARHESTGFGGTSRR</sequence>
<feature type="compositionally biased region" description="Low complexity" evidence="14">
    <location>
        <begin position="268"/>
        <end position="295"/>
    </location>
</feature>
<feature type="compositionally biased region" description="Gly residues" evidence="14">
    <location>
        <begin position="151"/>
        <end position="160"/>
    </location>
</feature>
<evidence type="ECO:0000256" key="9">
    <source>
        <dbReference type="ARBA" id="ARBA00022837"/>
    </source>
</evidence>
<evidence type="ECO:0000256" key="16">
    <source>
        <dbReference type="SAM" id="SignalP"/>
    </source>
</evidence>
<dbReference type="GO" id="GO:2001256">
    <property type="term" value="P:regulation of store-operated calcium entry"/>
    <property type="evidence" value="ECO:0007669"/>
    <property type="project" value="InterPro"/>
</dbReference>
<comment type="similarity">
    <text evidence="2">Belongs to the SARAF family.</text>
</comment>
<feature type="chain" id="PRO_5040278830" description="Store-operated calcium entry-associated regulatory factor" evidence="16">
    <location>
        <begin position="29"/>
        <end position="338"/>
    </location>
</feature>
<proteinExistence type="inferred from homology"/>
<comment type="subcellular location">
    <subcellularLocation>
        <location evidence="1">Endoplasmic reticulum membrane</location>
        <topology evidence="1">Single-pass type I membrane protein</topology>
    </subcellularLocation>
</comment>
<feature type="compositionally biased region" description="Gly residues" evidence="14">
    <location>
        <begin position="220"/>
        <end position="239"/>
    </location>
</feature>
<dbReference type="Proteomes" id="UP000829685">
    <property type="component" value="Unassembled WGS sequence"/>
</dbReference>
<evidence type="ECO:0000256" key="7">
    <source>
        <dbReference type="ARBA" id="ARBA00022729"/>
    </source>
</evidence>
<evidence type="ECO:0000256" key="8">
    <source>
        <dbReference type="ARBA" id="ARBA00022824"/>
    </source>
</evidence>
<evidence type="ECO:0000256" key="12">
    <source>
        <dbReference type="ARBA" id="ARBA00023136"/>
    </source>
</evidence>
<organism evidence="17 18">
    <name type="scientific">Neoarthrinium moseri</name>
    <dbReference type="NCBI Taxonomy" id="1658444"/>
    <lineage>
        <taxon>Eukaryota</taxon>
        <taxon>Fungi</taxon>
        <taxon>Dikarya</taxon>
        <taxon>Ascomycota</taxon>
        <taxon>Pezizomycotina</taxon>
        <taxon>Sordariomycetes</taxon>
        <taxon>Xylariomycetidae</taxon>
        <taxon>Amphisphaeriales</taxon>
        <taxon>Apiosporaceae</taxon>
        <taxon>Neoarthrinium</taxon>
    </lineage>
</organism>
<keyword evidence="6 15" id="KW-0812">Transmembrane</keyword>
<keyword evidence="4" id="KW-0813">Transport</keyword>
<evidence type="ECO:0000256" key="14">
    <source>
        <dbReference type="SAM" id="MobiDB-lite"/>
    </source>
</evidence>
<evidence type="ECO:0000256" key="5">
    <source>
        <dbReference type="ARBA" id="ARBA00022568"/>
    </source>
</evidence>
<evidence type="ECO:0000256" key="10">
    <source>
        <dbReference type="ARBA" id="ARBA00022989"/>
    </source>
</evidence>
<keyword evidence="12 15" id="KW-0472">Membrane</keyword>
<dbReference type="InterPro" id="IPR009567">
    <property type="entry name" value="SARAF"/>
</dbReference>
<evidence type="ECO:0000256" key="1">
    <source>
        <dbReference type="ARBA" id="ARBA00004115"/>
    </source>
</evidence>
<keyword evidence="18" id="KW-1185">Reference proteome</keyword>
<evidence type="ECO:0000256" key="4">
    <source>
        <dbReference type="ARBA" id="ARBA00022448"/>
    </source>
</evidence>
<evidence type="ECO:0000256" key="6">
    <source>
        <dbReference type="ARBA" id="ARBA00022692"/>
    </source>
</evidence>
<evidence type="ECO:0000256" key="15">
    <source>
        <dbReference type="SAM" id="Phobius"/>
    </source>
</evidence>
<feature type="compositionally biased region" description="Low complexity" evidence="14">
    <location>
        <begin position="250"/>
        <end position="260"/>
    </location>
</feature>
<feature type="transmembrane region" description="Helical" evidence="15">
    <location>
        <begin position="183"/>
        <end position="206"/>
    </location>
</feature>
<dbReference type="PANTHER" id="PTHR15929">
    <property type="entry name" value="STORE-OPERATED CALCIUM ENTRY-ASSOCIATED REGULATORY FACTOR"/>
    <property type="match status" value="1"/>
</dbReference>
<gene>
    <name evidence="17" type="ORF">JX265_007613</name>
</gene>